<dbReference type="OrthoDB" id="1160385at2"/>
<feature type="transmembrane region" description="Helical" evidence="1">
    <location>
        <begin position="71"/>
        <end position="96"/>
    </location>
</feature>
<reference evidence="2 3" key="1">
    <citation type="submission" date="2015-03" db="EMBL/GenBank/DDBJ databases">
        <title>Complete genome sequence of Muricauda lutaonensis CC-HSB-11T, isolated from a coastal hot spring.</title>
        <authorList>
            <person name="Kim K.M."/>
        </authorList>
    </citation>
    <scope>NUCLEOTIDE SEQUENCE [LARGE SCALE GENOMIC DNA]</scope>
    <source>
        <strain evidence="2 3">CC-HSB-11</strain>
    </source>
</reference>
<evidence type="ECO:0000256" key="1">
    <source>
        <dbReference type="SAM" id="Phobius"/>
    </source>
</evidence>
<protein>
    <submittedName>
        <fullName evidence="2">Uncharacterized protein</fullName>
    </submittedName>
</protein>
<feature type="transmembrane region" description="Helical" evidence="1">
    <location>
        <begin position="160"/>
        <end position="180"/>
    </location>
</feature>
<gene>
    <name evidence="2" type="ORF">VC82_1763</name>
</gene>
<evidence type="ECO:0000313" key="2">
    <source>
        <dbReference type="EMBL" id="AKA35373.1"/>
    </source>
</evidence>
<keyword evidence="1" id="KW-0812">Transmembrane</keyword>
<dbReference type="EMBL" id="CP011071">
    <property type="protein sequence ID" value="AKA35373.1"/>
    <property type="molecule type" value="Genomic_DNA"/>
</dbReference>
<keyword evidence="3" id="KW-1185">Reference proteome</keyword>
<feature type="transmembrane region" description="Helical" evidence="1">
    <location>
        <begin position="46"/>
        <end position="65"/>
    </location>
</feature>
<dbReference type="KEGG" id="mlt:VC82_1763"/>
<accession>A0A0D5YU36</accession>
<dbReference type="AlphaFoldDB" id="A0A0D5YU36"/>
<feature type="transmembrane region" description="Helical" evidence="1">
    <location>
        <begin position="128"/>
        <end position="148"/>
    </location>
</feature>
<dbReference type="RefSeq" id="WP_045802034.1">
    <property type="nucleotide sequence ID" value="NZ_CP011071.1"/>
</dbReference>
<dbReference type="HOGENOM" id="CLU_117227_0_0_10"/>
<evidence type="ECO:0000313" key="3">
    <source>
        <dbReference type="Proteomes" id="UP000032726"/>
    </source>
</evidence>
<proteinExistence type="predicted"/>
<sequence length="203" mass="23536">MELHEMQATWSQMSQELEKQKTLTNELIMEMRHQRYQNKISVLSKYEGLGAIICFIGALLLLPQLQKMDTWYLMASGIFTVCYLVILPAAVLYSIYKLRTINVLKNSYRELLVAYAKRKKRFLQTQQVGIVLNFIFLAVSLPVVLKVFKDKDLFIDDSNILFWYVPIMAIFLIIFSRWGYGKYKNVVASANSILEELDGKKGS</sequence>
<dbReference type="STRING" id="516051.VC82_1763"/>
<name>A0A0D5YU36_9FLAO</name>
<organism evidence="2 3">
    <name type="scientific">Flagellimonas lutaonensis</name>
    <dbReference type="NCBI Taxonomy" id="516051"/>
    <lineage>
        <taxon>Bacteria</taxon>
        <taxon>Pseudomonadati</taxon>
        <taxon>Bacteroidota</taxon>
        <taxon>Flavobacteriia</taxon>
        <taxon>Flavobacteriales</taxon>
        <taxon>Flavobacteriaceae</taxon>
        <taxon>Flagellimonas</taxon>
    </lineage>
</organism>
<keyword evidence="1" id="KW-1133">Transmembrane helix</keyword>
<dbReference type="Proteomes" id="UP000032726">
    <property type="component" value="Chromosome"/>
</dbReference>
<keyword evidence="1" id="KW-0472">Membrane</keyword>